<evidence type="ECO:0000313" key="7">
    <source>
        <dbReference type="EMBL" id="TFV09210.1"/>
    </source>
</evidence>
<keyword evidence="2" id="KW-1003">Cell membrane</keyword>
<evidence type="ECO:0000256" key="5">
    <source>
        <dbReference type="ARBA" id="ARBA00023136"/>
    </source>
</evidence>
<feature type="transmembrane region" description="Helical" evidence="6">
    <location>
        <begin position="38"/>
        <end position="61"/>
    </location>
</feature>
<sequence length="128" mass="14336">MSAVLGQTKQLYRKALCLEIVTLALAVLVAVILSDNRIAFSVLLGQIAGFLPHCVFVFFVFFFNRSKIQSKMTTFYRGEGLKWLCSIILMSMAFIGYKEMHYLAFFIGYLLALGANSLLPIVLKLNGN</sequence>
<feature type="transmembrane region" description="Helical" evidence="6">
    <location>
        <begin position="12"/>
        <end position="32"/>
    </location>
</feature>
<proteinExistence type="predicted"/>
<dbReference type="NCBIfam" id="NF004763">
    <property type="entry name" value="PRK06099.1"/>
    <property type="match status" value="1"/>
</dbReference>
<feature type="transmembrane region" description="Helical" evidence="6">
    <location>
        <begin position="81"/>
        <end position="97"/>
    </location>
</feature>
<dbReference type="RefSeq" id="WP_135057296.1">
    <property type="nucleotide sequence ID" value="NZ_JADGLC010000018.1"/>
</dbReference>
<dbReference type="Proteomes" id="UP000297396">
    <property type="component" value="Unassembled WGS sequence"/>
</dbReference>
<dbReference type="AlphaFoldDB" id="A0A4Y9JWV8"/>
<evidence type="ECO:0000256" key="4">
    <source>
        <dbReference type="ARBA" id="ARBA00022989"/>
    </source>
</evidence>
<dbReference type="GO" id="GO:0005886">
    <property type="term" value="C:plasma membrane"/>
    <property type="evidence" value="ECO:0007669"/>
    <property type="project" value="UniProtKB-SubCell"/>
</dbReference>
<evidence type="ECO:0000256" key="2">
    <source>
        <dbReference type="ARBA" id="ARBA00022475"/>
    </source>
</evidence>
<keyword evidence="4 6" id="KW-1133">Transmembrane helix</keyword>
<dbReference type="OrthoDB" id="5771248at2"/>
<accession>A0A4Y9JWV8</accession>
<dbReference type="Pfam" id="PF03899">
    <property type="entry name" value="ATP-synt_I"/>
    <property type="match status" value="1"/>
</dbReference>
<keyword evidence="3 6" id="KW-0812">Transmembrane</keyword>
<keyword evidence="5 6" id="KW-0472">Membrane</keyword>
<feature type="transmembrane region" description="Helical" evidence="6">
    <location>
        <begin position="103"/>
        <end position="123"/>
    </location>
</feature>
<evidence type="ECO:0000256" key="3">
    <source>
        <dbReference type="ARBA" id="ARBA00022692"/>
    </source>
</evidence>
<evidence type="ECO:0000313" key="8">
    <source>
        <dbReference type="Proteomes" id="UP000297396"/>
    </source>
</evidence>
<evidence type="ECO:0000256" key="1">
    <source>
        <dbReference type="ARBA" id="ARBA00004651"/>
    </source>
</evidence>
<gene>
    <name evidence="7" type="ORF">E4T80_08405</name>
</gene>
<dbReference type="InterPro" id="IPR005598">
    <property type="entry name" value="ATP_synth_I"/>
</dbReference>
<comment type="subcellular location">
    <subcellularLocation>
        <location evidence="1">Cell membrane</location>
        <topology evidence="1">Multi-pass membrane protein</topology>
    </subcellularLocation>
</comment>
<organism evidence="7 8">
    <name type="scientific">Muribacter muris</name>
    <dbReference type="NCBI Taxonomy" id="67855"/>
    <lineage>
        <taxon>Bacteria</taxon>
        <taxon>Pseudomonadati</taxon>
        <taxon>Pseudomonadota</taxon>
        <taxon>Gammaproteobacteria</taxon>
        <taxon>Pasteurellales</taxon>
        <taxon>Pasteurellaceae</taxon>
        <taxon>Muribacter</taxon>
    </lineage>
</organism>
<name>A0A4Y9JWV8_9PAST</name>
<comment type="caution">
    <text evidence="7">The sequence shown here is derived from an EMBL/GenBank/DDBJ whole genome shotgun (WGS) entry which is preliminary data.</text>
</comment>
<protein>
    <submittedName>
        <fullName evidence="7">F0F1 ATP synthase subunit I</fullName>
    </submittedName>
</protein>
<reference evidence="7 8" key="1">
    <citation type="submission" date="2019-03" db="EMBL/GenBank/DDBJ databases">
        <title>Diversity of the mouse oral microbiome.</title>
        <authorList>
            <person name="Joseph S."/>
            <person name="Aduse-Opoku J."/>
            <person name="Curtis M."/>
            <person name="Wade W."/>
            <person name="Hashim A."/>
        </authorList>
    </citation>
    <scope>NUCLEOTIDE SEQUENCE [LARGE SCALE GENOMIC DNA]</scope>
    <source>
        <strain evidence="7 8">WT12</strain>
    </source>
</reference>
<dbReference type="EMBL" id="SPPA01000018">
    <property type="protein sequence ID" value="TFV09210.1"/>
    <property type="molecule type" value="Genomic_DNA"/>
</dbReference>
<evidence type="ECO:0000256" key="6">
    <source>
        <dbReference type="SAM" id="Phobius"/>
    </source>
</evidence>